<dbReference type="SMART" id="SM00419">
    <property type="entry name" value="HTH_CRP"/>
    <property type="match status" value="1"/>
</dbReference>
<dbReference type="InterPro" id="IPR018490">
    <property type="entry name" value="cNMP-bd_dom_sf"/>
</dbReference>
<dbReference type="GO" id="GO:0003700">
    <property type="term" value="F:DNA-binding transcription factor activity"/>
    <property type="evidence" value="ECO:0007669"/>
    <property type="project" value="TreeGrafter"/>
</dbReference>
<keyword evidence="1" id="KW-0805">Transcription regulation</keyword>
<reference evidence="7" key="1">
    <citation type="submission" date="2022-05" db="EMBL/GenBank/DDBJ databases">
        <title>Novel bacterial taxa in a minimal lignocellulolytic consortium and its capacity to transform plastics disclosed by genome-resolved metagenomics.</title>
        <authorList>
            <person name="Rodriguez C.A.D."/>
            <person name="Diaz-Garcia L."/>
            <person name="Herrera K."/>
            <person name="Tarazona N.A."/>
            <person name="Sproer C."/>
            <person name="Overmann J."/>
            <person name="Jimenez D.J."/>
        </authorList>
    </citation>
    <scope>NUCLEOTIDE SEQUENCE</scope>
    <source>
        <strain evidence="7">MAG5</strain>
    </source>
</reference>
<dbReference type="EMBL" id="CP097899">
    <property type="protein sequence ID" value="URN94479.1"/>
    <property type="molecule type" value="Genomic_DNA"/>
</dbReference>
<dbReference type="Proteomes" id="UP001056756">
    <property type="component" value="Chromosome"/>
</dbReference>
<dbReference type="SUPFAM" id="SSF46785">
    <property type="entry name" value="Winged helix' DNA-binding domain"/>
    <property type="match status" value="1"/>
</dbReference>
<dbReference type="PANTHER" id="PTHR24567">
    <property type="entry name" value="CRP FAMILY TRANSCRIPTIONAL REGULATORY PROTEIN"/>
    <property type="match status" value="1"/>
</dbReference>
<proteinExistence type="predicted"/>
<evidence type="ECO:0000313" key="8">
    <source>
        <dbReference type="Proteomes" id="UP001056756"/>
    </source>
</evidence>
<evidence type="ECO:0000256" key="4">
    <source>
        <dbReference type="ARBA" id="ARBA00023163"/>
    </source>
</evidence>
<dbReference type="CDD" id="cd00092">
    <property type="entry name" value="HTH_CRP"/>
    <property type="match status" value="1"/>
</dbReference>
<dbReference type="Gene3D" id="2.60.120.10">
    <property type="entry name" value="Jelly Rolls"/>
    <property type="match status" value="1"/>
</dbReference>
<evidence type="ECO:0000259" key="5">
    <source>
        <dbReference type="PROSITE" id="PS50042"/>
    </source>
</evidence>
<keyword evidence="2" id="KW-0238">DNA-binding</keyword>
<evidence type="ECO:0000256" key="2">
    <source>
        <dbReference type="ARBA" id="ARBA00023125"/>
    </source>
</evidence>
<dbReference type="InterPro" id="IPR000595">
    <property type="entry name" value="cNMP-bd_dom"/>
</dbReference>
<dbReference type="Pfam" id="PF00027">
    <property type="entry name" value="cNMP_binding"/>
    <property type="match status" value="1"/>
</dbReference>
<dbReference type="InterPro" id="IPR012318">
    <property type="entry name" value="HTH_CRP"/>
</dbReference>
<evidence type="ECO:0000313" key="7">
    <source>
        <dbReference type="EMBL" id="URN94479.1"/>
    </source>
</evidence>
<evidence type="ECO:0000256" key="3">
    <source>
        <dbReference type="ARBA" id="ARBA00023159"/>
    </source>
</evidence>
<keyword evidence="3" id="KW-0010">Activator</keyword>
<organism evidence="7 8">
    <name type="scientific">Candidatus Pristimantibacillus lignocellulolyticus</name>
    <dbReference type="NCBI Taxonomy" id="2994561"/>
    <lineage>
        <taxon>Bacteria</taxon>
        <taxon>Bacillati</taxon>
        <taxon>Bacillota</taxon>
        <taxon>Bacilli</taxon>
        <taxon>Bacillales</taxon>
        <taxon>Paenibacillaceae</taxon>
        <taxon>Candidatus Pristimantibacillus</taxon>
    </lineage>
</organism>
<sequence>MKKIDTVKLRASIPFFQDIDQQLLDQLTPYMKEVSFTKGNVIFHEGDEGNQIFFIRTGMVCIYTSNKAKRITLAYLDKGEYFGEMALMQPGLLRSATAEAMTSVKAYALHRADFQQLVEKDRNVPFLILNYTMERLRKANQQIYDLTFLNVQHRIIRRLLDLCKEFGNLRTDGAYQLTVKITHQQLADAVGAARETVSKVLIDLQDQQLILFQNKKLIVLQLAQLEQKIEGWYYPSQPISE</sequence>
<dbReference type="InterPro" id="IPR018488">
    <property type="entry name" value="cNMP-bd_CS"/>
</dbReference>
<dbReference type="GO" id="GO:0003677">
    <property type="term" value="F:DNA binding"/>
    <property type="evidence" value="ECO:0007669"/>
    <property type="project" value="UniProtKB-KW"/>
</dbReference>
<dbReference type="PROSITE" id="PS00889">
    <property type="entry name" value="CNMP_BINDING_2"/>
    <property type="match status" value="1"/>
</dbReference>
<dbReference type="PANTHER" id="PTHR24567:SF74">
    <property type="entry name" value="HTH-TYPE TRANSCRIPTIONAL REGULATOR ARCR"/>
    <property type="match status" value="1"/>
</dbReference>
<name>A0A9J6ZEL9_9BACL</name>
<dbReference type="AlphaFoldDB" id="A0A9J6ZEL9"/>
<dbReference type="Pfam" id="PF13545">
    <property type="entry name" value="HTH_Crp_2"/>
    <property type="match status" value="1"/>
</dbReference>
<dbReference type="GO" id="GO:0005829">
    <property type="term" value="C:cytosol"/>
    <property type="evidence" value="ECO:0007669"/>
    <property type="project" value="TreeGrafter"/>
</dbReference>
<dbReference type="Gene3D" id="1.10.10.10">
    <property type="entry name" value="Winged helix-like DNA-binding domain superfamily/Winged helix DNA-binding domain"/>
    <property type="match status" value="1"/>
</dbReference>
<accession>A0A9J6ZEL9</accession>
<dbReference type="InterPro" id="IPR036388">
    <property type="entry name" value="WH-like_DNA-bd_sf"/>
</dbReference>
<dbReference type="PRINTS" id="PR00034">
    <property type="entry name" value="HTHCRP"/>
</dbReference>
<gene>
    <name evidence="7" type="ORF">NAG76_22100</name>
</gene>
<dbReference type="PROSITE" id="PS50042">
    <property type="entry name" value="CNMP_BINDING_3"/>
    <property type="match status" value="1"/>
</dbReference>
<dbReference type="PRINTS" id="PR00103">
    <property type="entry name" value="CAMPKINASE"/>
</dbReference>
<protein>
    <submittedName>
        <fullName evidence="7">Crp/Fnr family transcriptional regulator</fullName>
    </submittedName>
</protein>
<dbReference type="InterPro" id="IPR036390">
    <property type="entry name" value="WH_DNA-bd_sf"/>
</dbReference>
<dbReference type="SMART" id="SM00100">
    <property type="entry name" value="cNMP"/>
    <property type="match status" value="1"/>
</dbReference>
<dbReference type="SUPFAM" id="SSF51206">
    <property type="entry name" value="cAMP-binding domain-like"/>
    <property type="match status" value="1"/>
</dbReference>
<keyword evidence="4" id="KW-0804">Transcription</keyword>
<dbReference type="CDD" id="cd00038">
    <property type="entry name" value="CAP_ED"/>
    <property type="match status" value="1"/>
</dbReference>
<dbReference type="PROSITE" id="PS51063">
    <property type="entry name" value="HTH_CRP_2"/>
    <property type="match status" value="1"/>
</dbReference>
<dbReference type="InterPro" id="IPR014710">
    <property type="entry name" value="RmlC-like_jellyroll"/>
</dbReference>
<evidence type="ECO:0000259" key="6">
    <source>
        <dbReference type="PROSITE" id="PS51063"/>
    </source>
</evidence>
<evidence type="ECO:0000256" key="1">
    <source>
        <dbReference type="ARBA" id="ARBA00023015"/>
    </source>
</evidence>
<dbReference type="InterPro" id="IPR050397">
    <property type="entry name" value="Env_Response_Regulators"/>
</dbReference>
<feature type="domain" description="HTH crp-type" evidence="6">
    <location>
        <begin position="149"/>
        <end position="223"/>
    </location>
</feature>
<dbReference type="KEGG" id="plig:NAG76_22100"/>
<feature type="domain" description="Cyclic nucleotide-binding" evidence="5">
    <location>
        <begin position="15"/>
        <end position="118"/>
    </location>
</feature>